<organism evidence="3 4">
    <name type="scientific">Mesorhizobium kowhaii</name>
    <dbReference type="NCBI Taxonomy" id="1300272"/>
    <lineage>
        <taxon>Bacteria</taxon>
        <taxon>Pseudomonadati</taxon>
        <taxon>Pseudomonadota</taxon>
        <taxon>Alphaproteobacteria</taxon>
        <taxon>Hyphomicrobiales</taxon>
        <taxon>Phyllobacteriaceae</taxon>
        <taxon>Mesorhizobium</taxon>
    </lineage>
</organism>
<protein>
    <submittedName>
        <fullName evidence="3">Uncharacterized protein</fullName>
    </submittedName>
</protein>
<evidence type="ECO:0000313" key="3">
    <source>
        <dbReference type="EMBL" id="PZV35024.1"/>
    </source>
</evidence>
<feature type="compositionally biased region" description="Basic and acidic residues" evidence="1">
    <location>
        <begin position="232"/>
        <end position="243"/>
    </location>
</feature>
<dbReference type="RefSeq" id="WP_111547402.1">
    <property type="nucleotide sequence ID" value="NZ_MZXV01000062.1"/>
</dbReference>
<keyword evidence="2" id="KW-0732">Signal</keyword>
<keyword evidence="4" id="KW-1185">Reference proteome</keyword>
<feature type="chain" id="PRO_5016130483" evidence="2">
    <location>
        <begin position="25"/>
        <end position="277"/>
    </location>
</feature>
<dbReference type="EMBL" id="MZXV01000062">
    <property type="protein sequence ID" value="PZV35024.1"/>
    <property type="molecule type" value="Genomic_DNA"/>
</dbReference>
<proteinExistence type="predicted"/>
<evidence type="ECO:0000256" key="2">
    <source>
        <dbReference type="SAM" id="SignalP"/>
    </source>
</evidence>
<feature type="signal peptide" evidence="2">
    <location>
        <begin position="1"/>
        <end position="24"/>
    </location>
</feature>
<name>A0A2W7BWN4_9HYPH</name>
<gene>
    <name evidence="3" type="ORF">B5V02_28540</name>
</gene>
<reference evidence="4" key="1">
    <citation type="submission" date="2017-03" db="EMBL/GenBank/DDBJ databases">
        <authorList>
            <person name="Safronova V.I."/>
            <person name="Sazanova A.L."/>
            <person name="Chirak E.R."/>
        </authorList>
    </citation>
    <scope>NUCLEOTIDE SEQUENCE [LARGE SCALE GENOMIC DNA]</scope>
    <source>
        <strain evidence="4">Ach-343</strain>
    </source>
</reference>
<feature type="region of interest" description="Disordered" evidence="1">
    <location>
        <begin position="232"/>
        <end position="254"/>
    </location>
</feature>
<dbReference type="Proteomes" id="UP000248616">
    <property type="component" value="Unassembled WGS sequence"/>
</dbReference>
<dbReference type="OrthoDB" id="7202514at2"/>
<evidence type="ECO:0000313" key="4">
    <source>
        <dbReference type="Proteomes" id="UP000248616"/>
    </source>
</evidence>
<accession>A0A2W7BWN4</accession>
<dbReference type="AlphaFoldDB" id="A0A2W7BWN4"/>
<evidence type="ECO:0000256" key="1">
    <source>
        <dbReference type="SAM" id="MobiDB-lite"/>
    </source>
</evidence>
<sequence length="277" mass="29603">MRILLRTLFLGLAVAGLSPGWATASDCGDVVALVLQAYPKAQRSIDGASLTLEPHISIPLTLPDGETPFGLVCKIWPAHDELLLVAVPLMDSVEASEDRHVGDIELLVVDRKSLEVRQRLLQPGLMTDDAIAIRKVEFDTGRYGLAPDVTAFGLRIELATHSQATPFNETGLRLYALAGDALRLVLGGLAVAGNGGEGDASCAGSFHSSQVSLAMGAASHHGYRDIIVVERADTDEPSPDKNGECQSHPGKSVKRTYRLRYDGSRYPVPAALKAMEP</sequence>
<comment type="caution">
    <text evidence="3">The sequence shown here is derived from an EMBL/GenBank/DDBJ whole genome shotgun (WGS) entry which is preliminary data.</text>
</comment>